<dbReference type="GO" id="GO:0044773">
    <property type="term" value="P:mitotic DNA damage checkpoint signaling"/>
    <property type="evidence" value="ECO:0007669"/>
    <property type="project" value="TreeGrafter"/>
</dbReference>
<name>F2TGY0_AJEDA</name>
<keyword evidence="2" id="KW-0723">Serine/threonine-protein kinase</keyword>
<dbReference type="InterPro" id="IPR011009">
    <property type="entry name" value="Kinase-like_dom_sf"/>
</dbReference>
<dbReference type="SMART" id="SM00220">
    <property type="entry name" value="S_TKc"/>
    <property type="match status" value="1"/>
</dbReference>
<accession>F2TGY0</accession>
<dbReference type="InterPro" id="IPR000719">
    <property type="entry name" value="Prot_kinase_dom"/>
</dbReference>
<protein>
    <submittedName>
        <fullName evidence="2">Serine/threonine protein kinase</fullName>
    </submittedName>
</protein>
<dbReference type="InterPro" id="IPR008271">
    <property type="entry name" value="Ser/Thr_kinase_AS"/>
</dbReference>
<proteinExistence type="predicted"/>
<keyword evidence="2" id="KW-0808">Transferase</keyword>
<dbReference type="PANTHER" id="PTHR44167:SF24">
    <property type="entry name" value="SERINE_THREONINE-PROTEIN KINASE CHK2"/>
    <property type="match status" value="1"/>
</dbReference>
<dbReference type="PROSITE" id="PS50011">
    <property type="entry name" value="PROTEIN_KINASE_DOM"/>
    <property type="match status" value="1"/>
</dbReference>
<dbReference type="PANTHER" id="PTHR44167">
    <property type="entry name" value="OVARIAN-SPECIFIC SERINE/THREONINE-PROTEIN KINASE LOK-RELATED"/>
    <property type="match status" value="1"/>
</dbReference>
<dbReference type="GO" id="GO:0004674">
    <property type="term" value="F:protein serine/threonine kinase activity"/>
    <property type="evidence" value="ECO:0007669"/>
    <property type="project" value="UniProtKB-KW"/>
</dbReference>
<dbReference type="EMBL" id="GG749434">
    <property type="protein sequence ID" value="EGE82493.1"/>
    <property type="molecule type" value="Genomic_DNA"/>
</dbReference>
<dbReference type="Pfam" id="PF00069">
    <property type="entry name" value="Pkinase"/>
    <property type="match status" value="1"/>
</dbReference>
<sequence length="390" mass="44316">MISRQLAARFKTPSTSRLSGRQFKSYNLCPGLTNTRSIMNSPSNTLNAPYIPKNVAGIDLKQNVGIPMKELEEPLQLGTKLVSQSGTQYQVDQILQCRTEPTLACVYLAISRNGKKYVMKSIFHTEFEYQLDLQTPLASCPNLRVVMDTIPEHLLFVYNYFTDDLLELAKKENLSDTERKRILRATLAGLADLHDQSILHGDIKPNNVFVDYDENPDGSIRVNQVQIGDLEMGSMVPPGLNVRGARLGNPMWRSPESHAAARINRPSDIFSFGLVCIYTMLQKIIFRIDSEGLTEEEKERLVARRLLSHFGDSPGLVGLVEHLDYDAASWRDLVLDVIKEFSPKNPRKPFSMWEDVDECFRDLITKMTSLDPTRRITAREALEHPWFQDV</sequence>
<organism evidence="2">
    <name type="scientific">Ajellomyces dermatitidis (strain ATCC 18188 / CBS 674.68)</name>
    <name type="common">Blastomyces dermatitidis</name>
    <dbReference type="NCBI Taxonomy" id="653446"/>
    <lineage>
        <taxon>Eukaryota</taxon>
        <taxon>Fungi</taxon>
        <taxon>Dikarya</taxon>
        <taxon>Ascomycota</taxon>
        <taxon>Pezizomycotina</taxon>
        <taxon>Eurotiomycetes</taxon>
        <taxon>Eurotiomycetidae</taxon>
        <taxon>Onygenales</taxon>
        <taxon>Ajellomycetaceae</taxon>
        <taxon>Blastomyces</taxon>
    </lineage>
</organism>
<dbReference type="HOGENOM" id="CLU_054430_0_1_1"/>
<dbReference type="SUPFAM" id="SSF56112">
    <property type="entry name" value="Protein kinase-like (PK-like)"/>
    <property type="match status" value="1"/>
</dbReference>
<keyword evidence="2" id="KW-0418">Kinase</keyword>
<dbReference type="OrthoDB" id="4062651at2759"/>
<dbReference type="GO" id="GO:0005634">
    <property type="term" value="C:nucleus"/>
    <property type="evidence" value="ECO:0007669"/>
    <property type="project" value="TreeGrafter"/>
</dbReference>
<reference evidence="2" key="1">
    <citation type="submission" date="2010-03" db="EMBL/GenBank/DDBJ databases">
        <title>Annotation of Blastomyces dermatitidis strain ATCC 18188.</title>
        <authorList>
            <consortium name="The Broad Institute Genome Sequencing Platform"/>
            <consortium name="Broad Institute Genome Sequencing Center for Infectious Disease."/>
            <person name="Cuomo C."/>
            <person name="Klein B."/>
            <person name="Sullivan T."/>
            <person name="Heitman J."/>
            <person name="Young S."/>
            <person name="Zeng Q."/>
            <person name="Gargeya S."/>
            <person name="Alvarado L."/>
            <person name="Berlin A.M."/>
            <person name="Chapman S.B."/>
            <person name="Chen Z."/>
            <person name="Freedman E."/>
            <person name="Gellesch M."/>
            <person name="Goldberg J."/>
            <person name="Griggs A."/>
            <person name="Gujja S."/>
            <person name="Heilman E."/>
            <person name="Heiman D."/>
            <person name="Howarth C."/>
            <person name="Mehta T."/>
            <person name="Neiman D."/>
            <person name="Pearson M."/>
            <person name="Roberts A."/>
            <person name="Saif S."/>
            <person name="Shea T."/>
            <person name="Shenoy N."/>
            <person name="Sisk P."/>
            <person name="Stolte C."/>
            <person name="Sykes S."/>
            <person name="White J."/>
            <person name="Yandava C."/>
            <person name="Haas B."/>
            <person name="Nusbaum C."/>
            <person name="Birren B."/>
        </authorList>
    </citation>
    <scope>NUCLEOTIDE SEQUENCE</scope>
    <source>
        <strain evidence="2">ATCC 18188</strain>
    </source>
</reference>
<feature type="domain" description="Protein kinase" evidence="1">
    <location>
        <begin position="71"/>
        <end position="387"/>
    </location>
</feature>
<evidence type="ECO:0000313" key="2">
    <source>
        <dbReference type="EMBL" id="EGE82493.1"/>
    </source>
</evidence>
<dbReference type="GO" id="GO:0005524">
    <property type="term" value="F:ATP binding"/>
    <property type="evidence" value="ECO:0007669"/>
    <property type="project" value="InterPro"/>
</dbReference>
<dbReference type="PROSITE" id="PS00108">
    <property type="entry name" value="PROTEIN_KINASE_ST"/>
    <property type="match status" value="1"/>
</dbReference>
<dbReference type="Proteomes" id="UP000007802">
    <property type="component" value="Unassembled WGS sequence"/>
</dbReference>
<evidence type="ECO:0000259" key="1">
    <source>
        <dbReference type="PROSITE" id="PS50011"/>
    </source>
</evidence>
<dbReference type="Gene3D" id="1.10.510.10">
    <property type="entry name" value="Transferase(Phosphotransferase) domain 1"/>
    <property type="match status" value="1"/>
</dbReference>
<gene>
    <name evidence="2" type="ORF">BDDG_05437</name>
</gene>
<dbReference type="AlphaFoldDB" id="F2TGY0"/>